<dbReference type="SUPFAM" id="SSF48403">
    <property type="entry name" value="Ankyrin repeat"/>
    <property type="match status" value="1"/>
</dbReference>
<protein>
    <recommendedName>
        <fullName evidence="5">RING-type domain-containing protein</fullName>
    </recommendedName>
</protein>
<proteinExistence type="predicted"/>
<dbReference type="InterPro" id="IPR001841">
    <property type="entry name" value="Znf_RING"/>
</dbReference>
<dbReference type="KEGG" id="tva:4771377"/>
<reference evidence="6" key="1">
    <citation type="submission" date="2006-10" db="EMBL/GenBank/DDBJ databases">
        <authorList>
            <person name="Amadeo P."/>
            <person name="Zhao Q."/>
            <person name="Wortman J."/>
            <person name="Fraser-Liggett C."/>
            <person name="Carlton J."/>
        </authorList>
    </citation>
    <scope>NUCLEOTIDE SEQUENCE</scope>
    <source>
        <strain evidence="6">G3</strain>
    </source>
</reference>
<accession>A2E1R9</accession>
<organism evidence="6 7">
    <name type="scientific">Trichomonas vaginalis (strain ATCC PRA-98 / G3)</name>
    <dbReference type="NCBI Taxonomy" id="412133"/>
    <lineage>
        <taxon>Eukaryota</taxon>
        <taxon>Metamonada</taxon>
        <taxon>Parabasalia</taxon>
        <taxon>Trichomonadida</taxon>
        <taxon>Trichomonadidae</taxon>
        <taxon>Trichomonas</taxon>
    </lineage>
</organism>
<dbReference type="RefSeq" id="XP_001325621.1">
    <property type="nucleotide sequence ID" value="XM_001325586.1"/>
</dbReference>
<dbReference type="PROSITE" id="PS50297">
    <property type="entry name" value="ANK_REP_REGION"/>
    <property type="match status" value="1"/>
</dbReference>
<dbReference type="InParanoid" id="A2E1R9"/>
<dbReference type="AlphaFoldDB" id="A2E1R9"/>
<gene>
    <name evidence="6" type="ORF">TVAG_424300</name>
</gene>
<dbReference type="InterPro" id="IPR036770">
    <property type="entry name" value="Ankyrin_rpt-contain_sf"/>
</dbReference>
<dbReference type="Proteomes" id="UP000001542">
    <property type="component" value="Unassembled WGS sequence"/>
</dbReference>
<keyword evidence="4" id="KW-0863">Zinc-finger</keyword>
<dbReference type="PROSITE" id="PS50088">
    <property type="entry name" value="ANK_REPEAT"/>
    <property type="match status" value="2"/>
</dbReference>
<evidence type="ECO:0000256" key="1">
    <source>
        <dbReference type="ARBA" id="ARBA00022737"/>
    </source>
</evidence>
<dbReference type="OrthoDB" id="4429489at2759"/>
<dbReference type="Pfam" id="PF13920">
    <property type="entry name" value="zf-C3HC4_3"/>
    <property type="match status" value="1"/>
</dbReference>
<dbReference type="PROSITE" id="PS50089">
    <property type="entry name" value="ZF_RING_2"/>
    <property type="match status" value="1"/>
</dbReference>
<keyword evidence="2 3" id="KW-0040">ANK repeat</keyword>
<feature type="domain" description="RING-type" evidence="5">
    <location>
        <begin position="92"/>
        <end position="131"/>
    </location>
</feature>
<keyword evidence="4" id="KW-0862">Zinc</keyword>
<evidence type="ECO:0000313" key="6">
    <source>
        <dbReference type="EMBL" id="EAY13398.1"/>
    </source>
</evidence>
<dbReference type="InterPro" id="IPR002110">
    <property type="entry name" value="Ankyrin_rpt"/>
</dbReference>
<reference evidence="6" key="2">
    <citation type="journal article" date="2007" name="Science">
        <title>Draft genome sequence of the sexually transmitted pathogen Trichomonas vaginalis.</title>
        <authorList>
            <person name="Carlton J.M."/>
            <person name="Hirt R.P."/>
            <person name="Silva J.C."/>
            <person name="Delcher A.L."/>
            <person name="Schatz M."/>
            <person name="Zhao Q."/>
            <person name="Wortman J.R."/>
            <person name="Bidwell S.L."/>
            <person name="Alsmark U.C.M."/>
            <person name="Besteiro S."/>
            <person name="Sicheritz-Ponten T."/>
            <person name="Noel C.J."/>
            <person name="Dacks J.B."/>
            <person name="Foster P.G."/>
            <person name="Simillion C."/>
            <person name="Van de Peer Y."/>
            <person name="Miranda-Saavedra D."/>
            <person name="Barton G.J."/>
            <person name="Westrop G.D."/>
            <person name="Mueller S."/>
            <person name="Dessi D."/>
            <person name="Fiori P.L."/>
            <person name="Ren Q."/>
            <person name="Paulsen I."/>
            <person name="Zhang H."/>
            <person name="Bastida-Corcuera F.D."/>
            <person name="Simoes-Barbosa A."/>
            <person name="Brown M.T."/>
            <person name="Hayes R.D."/>
            <person name="Mukherjee M."/>
            <person name="Okumura C.Y."/>
            <person name="Schneider R."/>
            <person name="Smith A.J."/>
            <person name="Vanacova S."/>
            <person name="Villalvazo M."/>
            <person name="Haas B.J."/>
            <person name="Pertea M."/>
            <person name="Feldblyum T.V."/>
            <person name="Utterback T.R."/>
            <person name="Shu C.L."/>
            <person name="Osoegawa K."/>
            <person name="de Jong P.J."/>
            <person name="Hrdy I."/>
            <person name="Horvathova L."/>
            <person name="Zubacova Z."/>
            <person name="Dolezal P."/>
            <person name="Malik S.B."/>
            <person name="Logsdon J.M. Jr."/>
            <person name="Henze K."/>
            <person name="Gupta A."/>
            <person name="Wang C.C."/>
            <person name="Dunne R.L."/>
            <person name="Upcroft J.A."/>
            <person name="Upcroft P."/>
            <person name="White O."/>
            <person name="Salzberg S.L."/>
            <person name="Tang P."/>
            <person name="Chiu C.-H."/>
            <person name="Lee Y.-S."/>
            <person name="Embley T.M."/>
            <person name="Coombs G.H."/>
            <person name="Mottram J.C."/>
            <person name="Tachezy J."/>
            <person name="Fraser-Liggett C.M."/>
            <person name="Johnson P.J."/>
        </authorList>
    </citation>
    <scope>NUCLEOTIDE SEQUENCE [LARGE SCALE GENOMIC DNA]</scope>
    <source>
        <strain evidence="6">G3</strain>
    </source>
</reference>
<evidence type="ECO:0000259" key="5">
    <source>
        <dbReference type="PROSITE" id="PS50089"/>
    </source>
</evidence>
<dbReference type="VEuPathDB" id="TrichDB:TVAG_424300"/>
<dbReference type="EMBL" id="DS113286">
    <property type="protein sequence ID" value="EAY13398.1"/>
    <property type="molecule type" value="Genomic_DNA"/>
</dbReference>
<dbReference type="PANTHER" id="PTHR24171">
    <property type="entry name" value="ANKYRIN REPEAT DOMAIN-CONTAINING PROTEIN 39-RELATED"/>
    <property type="match status" value="1"/>
</dbReference>
<dbReference type="PANTHER" id="PTHR24171:SF8">
    <property type="entry name" value="BRCA1-ASSOCIATED RING DOMAIN PROTEIN 1"/>
    <property type="match status" value="1"/>
</dbReference>
<dbReference type="SMR" id="A2E1R9"/>
<dbReference type="SMART" id="SM00248">
    <property type="entry name" value="ANK"/>
    <property type="match status" value="1"/>
</dbReference>
<dbReference type="SUPFAM" id="SSF57850">
    <property type="entry name" value="RING/U-box"/>
    <property type="match status" value="1"/>
</dbReference>
<dbReference type="VEuPathDB" id="TrichDB:TVAGG3_0304370"/>
<keyword evidence="7" id="KW-1185">Reference proteome</keyword>
<feature type="repeat" description="ANK" evidence="3">
    <location>
        <begin position="1"/>
        <end position="17"/>
    </location>
</feature>
<sequence>MVELLLENGAAIDAQDEDGNTPLHIAAKHNHAEICRFLISSGADHMSVNKDNLKAAEVAPEALKKQLNDFIIETLMNKSRGIEVSSSNLGICVFCQARQAVYTFLPCHHVSLCEECYQENKDKLKFCPMCRKTLKLVKKDAC</sequence>
<dbReference type="InterPro" id="IPR013083">
    <property type="entry name" value="Znf_RING/FYVE/PHD"/>
</dbReference>
<dbReference type="Pfam" id="PF13637">
    <property type="entry name" value="Ank_4"/>
    <property type="match status" value="1"/>
</dbReference>
<keyword evidence="1" id="KW-0677">Repeat</keyword>
<evidence type="ECO:0000256" key="2">
    <source>
        <dbReference type="ARBA" id="ARBA00023043"/>
    </source>
</evidence>
<dbReference type="Gene3D" id="3.30.40.10">
    <property type="entry name" value="Zinc/RING finger domain, C3HC4 (zinc finger)"/>
    <property type="match status" value="1"/>
</dbReference>
<evidence type="ECO:0000256" key="4">
    <source>
        <dbReference type="PROSITE-ProRule" id="PRU00175"/>
    </source>
</evidence>
<name>A2E1R9_TRIV3</name>
<evidence type="ECO:0000313" key="7">
    <source>
        <dbReference type="Proteomes" id="UP000001542"/>
    </source>
</evidence>
<evidence type="ECO:0000256" key="3">
    <source>
        <dbReference type="PROSITE-ProRule" id="PRU00023"/>
    </source>
</evidence>
<feature type="repeat" description="ANK" evidence="3">
    <location>
        <begin position="18"/>
        <end position="50"/>
    </location>
</feature>
<keyword evidence="4" id="KW-0479">Metal-binding</keyword>
<dbReference type="GO" id="GO:0008270">
    <property type="term" value="F:zinc ion binding"/>
    <property type="evidence" value="ECO:0007669"/>
    <property type="project" value="UniProtKB-KW"/>
</dbReference>
<dbReference type="Gene3D" id="1.25.40.20">
    <property type="entry name" value="Ankyrin repeat-containing domain"/>
    <property type="match status" value="1"/>
</dbReference>
<dbReference type="STRING" id="5722.A2E1R9"/>